<organism evidence="1 2">
    <name type="scientific">Mucilaginibacter gynuensis</name>
    <dbReference type="NCBI Taxonomy" id="1302236"/>
    <lineage>
        <taxon>Bacteria</taxon>
        <taxon>Pseudomonadati</taxon>
        <taxon>Bacteroidota</taxon>
        <taxon>Sphingobacteriia</taxon>
        <taxon>Sphingobacteriales</taxon>
        <taxon>Sphingobacteriaceae</taxon>
        <taxon>Mucilaginibacter</taxon>
    </lineage>
</organism>
<dbReference type="Proteomes" id="UP001500582">
    <property type="component" value="Unassembled WGS sequence"/>
</dbReference>
<reference evidence="2" key="1">
    <citation type="journal article" date="2019" name="Int. J. Syst. Evol. Microbiol.">
        <title>The Global Catalogue of Microorganisms (GCM) 10K type strain sequencing project: providing services to taxonomists for standard genome sequencing and annotation.</title>
        <authorList>
            <consortium name="The Broad Institute Genomics Platform"/>
            <consortium name="The Broad Institute Genome Sequencing Center for Infectious Disease"/>
            <person name="Wu L."/>
            <person name="Ma J."/>
        </authorList>
    </citation>
    <scope>NUCLEOTIDE SEQUENCE [LARGE SCALE GENOMIC DNA]</scope>
    <source>
        <strain evidence="2">JCM 17705</strain>
    </source>
</reference>
<dbReference type="EMBL" id="BAABFT010000004">
    <property type="protein sequence ID" value="GAA4321619.1"/>
    <property type="molecule type" value="Genomic_DNA"/>
</dbReference>
<keyword evidence="2" id="KW-1185">Reference proteome</keyword>
<proteinExistence type="predicted"/>
<sequence>MSQSVVVTIGRDGDLLEVVISPITSKENNVISGNSFDLAFRNIISEDVYYVLDTEMVIGSIYLNEDGSWYLNGATDLSFNEEKYIADFILAYKEPEPDF</sequence>
<name>A0ABP8GC40_9SPHI</name>
<accession>A0ABP8GC40</accession>
<evidence type="ECO:0000313" key="1">
    <source>
        <dbReference type="EMBL" id="GAA4321619.1"/>
    </source>
</evidence>
<evidence type="ECO:0000313" key="2">
    <source>
        <dbReference type="Proteomes" id="UP001500582"/>
    </source>
</evidence>
<protein>
    <submittedName>
        <fullName evidence="1">Uncharacterized protein</fullName>
    </submittedName>
</protein>
<comment type="caution">
    <text evidence="1">The sequence shown here is derived from an EMBL/GenBank/DDBJ whole genome shotgun (WGS) entry which is preliminary data.</text>
</comment>
<gene>
    <name evidence="1" type="ORF">GCM10023149_21550</name>
</gene>